<comment type="function">
    <text evidence="19">Multifunctional polyribosome-associated RNA-binding protein that plays a central role in neuronal development and synaptic plasticity through the regulation of alternative mRNA splicing, mRNA stability, mRNA dendritic transport and postsynaptic local protein synthesis of target mRNAs. Acts as an mRNA regulator by mediating formation of some phase-separated membraneless compartment: undergoes liquid-liquid phase separation upon binding to target mRNAs, leading to assemble mRNAs into cytoplasmic ribonucleoprotein granules that concentrate mRNAs with associated regulatory factors. Binds poly(G) and poly(U), and to a lower extent poly(A) and poly(C). Forms a cytoplasmic messenger ribonucleoprotein (mRNP) network by packaging long mRNAs, serving as a scaffold that recruits proteins and signaling molecules. This network facilitates signaling reactions by maintaining proximity between kinases and substrates.</text>
</comment>
<dbReference type="GO" id="GO:1990904">
    <property type="term" value="C:ribonucleoprotein complex"/>
    <property type="evidence" value="ECO:0007669"/>
    <property type="project" value="UniProtKB-KW"/>
</dbReference>
<dbReference type="FunFam" id="2.30.30.140:FF:000002">
    <property type="entry name" value="Fragile X mental retardation 1, isoform CRA_e"/>
    <property type="match status" value="1"/>
</dbReference>
<dbReference type="PANTHER" id="PTHR10603">
    <property type="entry name" value="FRAGILE X MENTAL RETARDATION SYNDROME-RELATED PROTEIN"/>
    <property type="match status" value="1"/>
</dbReference>
<dbReference type="GO" id="GO:0048513">
    <property type="term" value="P:animal organ development"/>
    <property type="evidence" value="ECO:0007669"/>
    <property type="project" value="TreeGrafter"/>
</dbReference>
<evidence type="ECO:0000256" key="4">
    <source>
        <dbReference type="ARBA" id="ARBA00006633"/>
    </source>
</evidence>
<dbReference type="InterPro" id="IPR047438">
    <property type="entry name" value="KH_I_FMR1_rpt1"/>
</dbReference>
<evidence type="ECO:0000256" key="11">
    <source>
        <dbReference type="ARBA" id="ARBA00022902"/>
    </source>
</evidence>
<dbReference type="Pfam" id="PF17904">
    <property type="entry name" value="KH_9"/>
    <property type="match status" value="1"/>
</dbReference>
<protein>
    <submittedName>
        <fullName evidence="24">(raccoon dog) hypothetical protein</fullName>
    </submittedName>
</protein>
<feature type="domain" description="Agenet-like" evidence="23">
    <location>
        <begin position="4"/>
        <end position="50"/>
    </location>
</feature>
<dbReference type="InterPro" id="IPR041560">
    <property type="entry name" value="Tudor_FRM1"/>
</dbReference>
<evidence type="ECO:0000256" key="13">
    <source>
        <dbReference type="ARBA" id="ARBA00023257"/>
    </source>
</evidence>
<name>A0A811YZB1_NYCPR</name>
<dbReference type="CDD" id="cd20474">
    <property type="entry name" value="Tudor_Agenet_FMR1_rpt2"/>
    <property type="match status" value="1"/>
</dbReference>
<evidence type="ECO:0000256" key="9">
    <source>
        <dbReference type="ARBA" id="ARBA00022845"/>
    </source>
</evidence>
<dbReference type="GO" id="GO:0003730">
    <property type="term" value="F:mRNA 3'-UTR binding"/>
    <property type="evidence" value="ECO:0007669"/>
    <property type="project" value="TreeGrafter"/>
</dbReference>
<dbReference type="GO" id="GO:0045727">
    <property type="term" value="P:positive regulation of translation"/>
    <property type="evidence" value="ECO:0007669"/>
    <property type="project" value="TreeGrafter"/>
</dbReference>
<evidence type="ECO:0000256" key="15">
    <source>
        <dbReference type="ARBA" id="ARBA00023274"/>
    </source>
</evidence>
<evidence type="ECO:0000256" key="12">
    <source>
        <dbReference type="ARBA" id="ARBA00023018"/>
    </source>
</evidence>
<dbReference type="InterPro" id="IPR008395">
    <property type="entry name" value="Agenet-like_dom"/>
</dbReference>
<dbReference type="InterPro" id="IPR040472">
    <property type="entry name" value="FMRP_KH0"/>
</dbReference>
<evidence type="ECO:0000256" key="16">
    <source>
        <dbReference type="ARBA" id="ARBA00034100"/>
    </source>
</evidence>
<dbReference type="CDD" id="cd22512">
    <property type="entry name" value="KH_I_FMR1_rpt3"/>
    <property type="match status" value="1"/>
</dbReference>
<dbReference type="EMBL" id="CAJHUB010000754">
    <property type="protein sequence ID" value="CAD7682847.1"/>
    <property type="molecule type" value="Genomic_DNA"/>
</dbReference>
<accession>A0A811YZB1</accession>
<evidence type="ECO:0000256" key="14">
    <source>
        <dbReference type="ARBA" id="ARBA00023273"/>
    </source>
</evidence>
<dbReference type="GO" id="GO:0042734">
    <property type="term" value="C:presynaptic membrane"/>
    <property type="evidence" value="ECO:0007669"/>
    <property type="project" value="UniProtKB-SubCell"/>
</dbReference>
<feature type="compositionally biased region" description="Gly residues" evidence="22">
    <location>
        <begin position="471"/>
        <end position="484"/>
    </location>
</feature>
<keyword evidence="6" id="KW-0678">Repressor</keyword>
<keyword evidence="9" id="KW-0810">Translation regulation</keyword>
<evidence type="ECO:0000256" key="6">
    <source>
        <dbReference type="ARBA" id="ARBA00022491"/>
    </source>
</evidence>
<dbReference type="InterPro" id="IPR004087">
    <property type="entry name" value="KH_dom"/>
</dbReference>
<dbReference type="CDD" id="cd20471">
    <property type="entry name" value="Tudor_Agenet_FMR1_rpt1"/>
    <property type="match status" value="1"/>
</dbReference>
<dbReference type="GO" id="GO:0043204">
    <property type="term" value="C:perikaryon"/>
    <property type="evidence" value="ECO:0007669"/>
    <property type="project" value="UniProtKB-SubCell"/>
</dbReference>
<dbReference type="Gene3D" id="3.30.1370.10">
    <property type="entry name" value="K Homology domain, type 1"/>
    <property type="match status" value="2"/>
</dbReference>
<dbReference type="PANTHER" id="PTHR10603:SF4">
    <property type="entry name" value="FRAGILE X MESSENGER RIBONUCLEOPROTEIN 1"/>
    <property type="match status" value="1"/>
</dbReference>
<evidence type="ECO:0000256" key="1">
    <source>
        <dbReference type="ARBA" id="ARBA00004210"/>
    </source>
</evidence>
<dbReference type="GO" id="GO:0005634">
    <property type="term" value="C:nucleus"/>
    <property type="evidence" value="ECO:0007669"/>
    <property type="project" value="TreeGrafter"/>
</dbReference>
<dbReference type="GO" id="GO:0043005">
    <property type="term" value="C:neuron projection"/>
    <property type="evidence" value="ECO:0007669"/>
    <property type="project" value="UniProtKB-KW"/>
</dbReference>
<proteinExistence type="inferred from homology"/>
<evidence type="ECO:0000256" key="18">
    <source>
        <dbReference type="ARBA" id="ARBA00034111"/>
    </source>
</evidence>
<dbReference type="InterPro" id="IPR047431">
    <property type="entry name" value="Tudor_Agenet_FMR1_rpt1"/>
</dbReference>
<dbReference type="InterPro" id="IPR047436">
    <property type="entry name" value="Tudor_Agenet_FMR1_rpt2"/>
</dbReference>
<comment type="caution">
    <text evidence="24">The sequence shown here is derived from an EMBL/GenBank/DDBJ whole genome shotgun (WGS) entry which is preliminary data.</text>
</comment>
<dbReference type="PROSITE" id="PS51641">
    <property type="entry name" value="AGENET_LIKE"/>
    <property type="match status" value="2"/>
</dbReference>
<dbReference type="Pfam" id="PF05641">
    <property type="entry name" value="Agenet"/>
    <property type="match status" value="1"/>
</dbReference>
<dbReference type="CDD" id="cd22506">
    <property type="entry name" value="KH_I_FMR1_rpt1"/>
    <property type="match status" value="1"/>
</dbReference>
<keyword evidence="11" id="KW-0524">Neurogenesis</keyword>
<dbReference type="GO" id="GO:0045211">
    <property type="term" value="C:postsynaptic membrane"/>
    <property type="evidence" value="ECO:0007669"/>
    <property type="project" value="UniProtKB-SubCell"/>
</dbReference>
<dbReference type="GO" id="GO:0010494">
    <property type="term" value="C:cytoplasmic stress granule"/>
    <property type="evidence" value="ECO:0007669"/>
    <property type="project" value="UniProtKB-SubCell"/>
</dbReference>
<dbReference type="GO" id="GO:0032433">
    <property type="term" value="C:filopodium tip"/>
    <property type="evidence" value="ECO:0007669"/>
    <property type="project" value="UniProtKB-SubCell"/>
</dbReference>
<dbReference type="GO" id="GO:0099577">
    <property type="term" value="P:regulation of translation at presynapse, modulating synaptic transmission"/>
    <property type="evidence" value="ECO:0007669"/>
    <property type="project" value="TreeGrafter"/>
</dbReference>
<dbReference type="FunFam" id="2.30.30.140:FF:000001">
    <property type="entry name" value="Fragile X mental retardation 1, isoform CRA_e"/>
    <property type="match status" value="1"/>
</dbReference>
<dbReference type="Pfam" id="PF00013">
    <property type="entry name" value="KH_1"/>
    <property type="match status" value="2"/>
</dbReference>
<evidence type="ECO:0000256" key="8">
    <source>
        <dbReference type="ARBA" id="ARBA00022737"/>
    </source>
</evidence>
<dbReference type="PROSITE" id="PS50084">
    <property type="entry name" value="KH_TYPE_1"/>
    <property type="match status" value="2"/>
</dbReference>
<keyword evidence="7" id="KW-0771">Synaptosome</keyword>
<dbReference type="InterPro" id="IPR040148">
    <property type="entry name" value="FMR1"/>
</dbReference>
<feature type="compositionally biased region" description="Basic and acidic residues" evidence="22">
    <location>
        <begin position="457"/>
        <end position="467"/>
    </location>
</feature>
<dbReference type="GO" id="GO:0043488">
    <property type="term" value="P:regulation of mRNA stability"/>
    <property type="evidence" value="ECO:0007669"/>
    <property type="project" value="TreeGrafter"/>
</dbReference>
<dbReference type="Pfam" id="PF18336">
    <property type="entry name" value="Tudor_FRX1"/>
    <property type="match status" value="1"/>
</dbReference>
<dbReference type="FunFam" id="3.30.1370.10:FF:000054">
    <property type="entry name" value="Fragile X mental retardation protein 1"/>
    <property type="match status" value="1"/>
</dbReference>
<evidence type="ECO:0000256" key="17">
    <source>
        <dbReference type="ARBA" id="ARBA00034102"/>
    </source>
</evidence>
<keyword evidence="5" id="KW-0963">Cytoplasm</keyword>
<evidence type="ECO:0000256" key="22">
    <source>
        <dbReference type="SAM" id="MobiDB-lite"/>
    </source>
</evidence>
<keyword evidence="10 21" id="KW-0694">RNA-binding</keyword>
<feature type="compositionally biased region" description="Basic residues" evidence="22">
    <location>
        <begin position="408"/>
        <end position="418"/>
    </location>
</feature>
<dbReference type="FunFam" id="3.30.1370.10:FF:000004">
    <property type="entry name" value="Fragile X mental retardation 1, isoform CRA_e"/>
    <property type="match status" value="1"/>
</dbReference>
<keyword evidence="13" id="KW-0472">Membrane</keyword>
<keyword evidence="14" id="KW-0966">Cell projection</keyword>
<dbReference type="GO" id="GO:0048170">
    <property type="term" value="P:positive regulation of long-term neuronal synaptic plasticity"/>
    <property type="evidence" value="ECO:0007669"/>
    <property type="project" value="TreeGrafter"/>
</dbReference>
<evidence type="ECO:0000256" key="2">
    <source>
        <dbReference type="ARBA" id="ARBA00004484"/>
    </source>
</evidence>
<dbReference type="SUPFAM" id="SSF54791">
    <property type="entry name" value="Eukaryotic type KH-domain (KH-domain type I)"/>
    <property type="match status" value="2"/>
</dbReference>
<comment type="similarity">
    <text evidence="4">Belongs to the FMR1 family.</text>
</comment>
<evidence type="ECO:0000256" key="19">
    <source>
        <dbReference type="ARBA" id="ARBA00059009"/>
    </source>
</evidence>
<dbReference type="InterPro" id="IPR004088">
    <property type="entry name" value="KH_dom_type_1"/>
</dbReference>
<dbReference type="GO" id="GO:0045182">
    <property type="term" value="F:translation regulator activity"/>
    <property type="evidence" value="ECO:0007669"/>
    <property type="project" value="TreeGrafter"/>
</dbReference>
<keyword evidence="8" id="KW-0677">Repeat</keyword>
<dbReference type="Pfam" id="PF12235">
    <property type="entry name" value="FXMRP1_C_core"/>
    <property type="match status" value="1"/>
</dbReference>
<comment type="subcellular location">
    <subcellularLocation>
        <location evidence="3">Cell projection</location>
        <location evidence="3">Filopodium tip</location>
    </subcellularLocation>
    <subcellularLocation>
        <location evidence="1">Cytoplasm</location>
        <location evidence="1">Stress granule</location>
    </subcellularLocation>
    <subcellularLocation>
        <location evidence="2">Perikaryon</location>
    </subcellularLocation>
    <subcellularLocation>
        <location evidence="16">Postsynaptic cell membrane</location>
    </subcellularLocation>
    <subcellularLocation>
        <location evidence="18">Presynaptic cell membrane</location>
    </subcellularLocation>
    <subcellularLocation>
        <location evidence="17">Synapse</location>
        <location evidence="17">Synaptosome</location>
    </subcellularLocation>
</comment>
<sequence>MEELVVEVRGSNGAFYKAFVKDVHEDSITVAFENNWQPERQIPFHDVRFPPPVGYNKDINESDEVEVYSRANEKEPCCWWLAKVRMIKGEFYVIEYAACDATYNEIVTIERLRSVNPNKPATKDTFHKIKLDVPEDLRQMCAKESAHKDFKKAVGAFSVTYDPENYQLVILSINEVTSKRAHMLIDMHFRSLRTKLSLILRNEEASKQLESSRQLASRFHEQFIVREDLMGLAIGTHGANIQQARKVPGVTAIDLDEDTCTFHIYGEDQDAVKKARSFLEFAEDVIQVPRNLVGKVIGKNGKLIQEIVDKSGVVRVRIEAENEKSVPQEEGMVPFVFVGTKDSIANATVLLDYHLNYLKEVDQLRLERLQIDEQLRQIGASSRPPPNRTDKEKGYVTDDGQGMGRGSRPYRNRGHGRRGPGYTSGTNSEASNASETESDHRDELSDWSLAPTEEERENFLRRGDGRRRGGGGRGQGGRGRGGGFKATTCERSTLNCIILKLYFLNHFHNSYSILENFVRPKTNSRQDGTGHEMNTNSLEDEIRGPVRCTRSRQKWKGGRAPLQTSSEALSGSMTITYSFKIHYFRESESAGRERGQWGKEERIPRRLLMEHSRSPTGIFFHSPSKDRLNGTKLETGSDVEVQDERVPSEDGGTSVNPVNGDNNEQSAACQPVLGM</sequence>
<gene>
    <name evidence="24" type="ORF">NYPRO_LOCUS15639</name>
</gene>
<comment type="subunit">
    <text evidence="20">Homodimer. Heterodimer.</text>
</comment>
<dbReference type="SMART" id="SM00322">
    <property type="entry name" value="KH"/>
    <property type="match status" value="2"/>
</dbReference>
<keyword evidence="25" id="KW-1185">Reference proteome</keyword>
<feature type="domain" description="Agenet-like" evidence="23">
    <location>
        <begin position="63"/>
        <end position="115"/>
    </location>
</feature>
<evidence type="ECO:0000256" key="21">
    <source>
        <dbReference type="PROSITE-ProRule" id="PRU00117"/>
    </source>
</evidence>
<evidence type="ECO:0000256" key="20">
    <source>
        <dbReference type="ARBA" id="ARBA00062475"/>
    </source>
</evidence>
<evidence type="ECO:0000256" key="10">
    <source>
        <dbReference type="ARBA" id="ARBA00022884"/>
    </source>
</evidence>
<keyword evidence="12" id="KW-0770">Synapse</keyword>
<feature type="compositionally biased region" description="Low complexity" evidence="22">
    <location>
        <begin position="426"/>
        <end position="435"/>
    </location>
</feature>
<dbReference type="CDD" id="cd22509">
    <property type="entry name" value="KH_I_FMR1_rpt2"/>
    <property type="match status" value="1"/>
</dbReference>
<evidence type="ECO:0000259" key="23">
    <source>
        <dbReference type="PROSITE" id="PS51641"/>
    </source>
</evidence>
<dbReference type="InterPro" id="IPR022034">
    <property type="entry name" value="FMR1-like_C_core"/>
</dbReference>
<dbReference type="GO" id="GO:0051028">
    <property type="term" value="P:mRNA transport"/>
    <property type="evidence" value="ECO:0007669"/>
    <property type="project" value="TreeGrafter"/>
</dbReference>
<evidence type="ECO:0000256" key="5">
    <source>
        <dbReference type="ARBA" id="ARBA00022490"/>
    </source>
</evidence>
<dbReference type="InterPro" id="IPR047440">
    <property type="entry name" value="KH_I_FMR1_rpt2"/>
</dbReference>
<evidence type="ECO:0000313" key="25">
    <source>
        <dbReference type="Proteomes" id="UP000645828"/>
    </source>
</evidence>
<dbReference type="InterPro" id="IPR036612">
    <property type="entry name" value="KH_dom_type_1_sf"/>
</dbReference>
<keyword evidence="13" id="KW-0628">Postsynaptic cell membrane</keyword>
<dbReference type="AlphaFoldDB" id="A0A811YZB1"/>
<feature type="compositionally biased region" description="Polar residues" evidence="22">
    <location>
        <begin position="651"/>
        <end position="668"/>
    </location>
</feature>
<evidence type="ECO:0000256" key="7">
    <source>
        <dbReference type="ARBA" id="ARBA00022599"/>
    </source>
</evidence>
<dbReference type="Gene3D" id="2.30.30.140">
    <property type="match status" value="2"/>
</dbReference>
<feature type="region of interest" description="Disordered" evidence="22">
    <location>
        <begin position="377"/>
        <end position="485"/>
    </location>
</feature>
<reference evidence="24" key="1">
    <citation type="submission" date="2020-12" db="EMBL/GenBank/DDBJ databases">
        <authorList>
            <consortium name="Molecular Ecology Group"/>
        </authorList>
    </citation>
    <scope>NUCLEOTIDE SEQUENCE</scope>
    <source>
        <strain evidence="24">TBG_1078</strain>
    </source>
</reference>
<evidence type="ECO:0000256" key="3">
    <source>
        <dbReference type="ARBA" id="ARBA00004495"/>
    </source>
</evidence>
<dbReference type="GO" id="GO:0007399">
    <property type="term" value="P:nervous system development"/>
    <property type="evidence" value="ECO:0007669"/>
    <property type="project" value="UniProtKB-KW"/>
</dbReference>
<organism evidence="24 25">
    <name type="scientific">Nyctereutes procyonoides</name>
    <name type="common">Raccoon dog</name>
    <name type="synonym">Canis procyonoides</name>
    <dbReference type="NCBI Taxonomy" id="34880"/>
    <lineage>
        <taxon>Eukaryota</taxon>
        <taxon>Metazoa</taxon>
        <taxon>Chordata</taxon>
        <taxon>Craniata</taxon>
        <taxon>Vertebrata</taxon>
        <taxon>Euteleostomi</taxon>
        <taxon>Mammalia</taxon>
        <taxon>Eutheria</taxon>
        <taxon>Laurasiatheria</taxon>
        <taxon>Carnivora</taxon>
        <taxon>Caniformia</taxon>
        <taxon>Canidae</taxon>
        <taxon>Nyctereutes</taxon>
    </lineage>
</organism>
<feature type="region of interest" description="Disordered" evidence="22">
    <location>
        <begin position="615"/>
        <end position="675"/>
    </location>
</feature>
<evidence type="ECO:0000313" key="24">
    <source>
        <dbReference type="EMBL" id="CAD7682847.1"/>
    </source>
</evidence>
<dbReference type="Proteomes" id="UP000645828">
    <property type="component" value="Unassembled WGS sequence"/>
</dbReference>
<keyword evidence="15" id="KW-0687">Ribonucleoprotein</keyword>